<reference evidence="3" key="1">
    <citation type="submission" date="2014-09" db="EMBL/GenBank/DDBJ databases">
        <title>Vibrio variabilis JCM 19239. (C206) whole genome shotgun sequence.</title>
        <authorList>
            <person name="Sawabe T."/>
            <person name="Meirelles P."/>
            <person name="Nakanishi M."/>
            <person name="Sayaka M."/>
            <person name="Hattori M."/>
            <person name="Ohkuma M."/>
        </authorList>
    </citation>
    <scope>NUCLEOTIDE SEQUENCE [LARGE SCALE GENOMIC DNA]</scope>
    <source>
        <strain evidence="3">JCM 19239</strain>
    </source>
</reference>
<accession>A0ABQ0J8I7</accession>
<organism evidence="2 3">
    <name type="scientific">Vibrio variabilis</name>
    <dbReference type="NCBI Taxonomy" id="990271"/>
    <lineage>
        <taxon>Bacteria</taxon>
        <taxon>Pseudomonadati</taxon>
        <taxon>Pseudomonadota</taxon>
        <taxon>Gammaproteobacteria</taxon>
        <taxon>Vibrionales</taxon>
        <taxon>Vibrionaceae</taxon>
        <taxon>Vibrio</taxon>
    </lineage>
</organism>
<keyword evidence="3" id="KW-1185">Reference proteome</keyword>
<proteinExistence type="predicted"/>
<feature type="compositionally biased region" description="Low complexity" evidence="1">
    <location>
        <begin position="1"/>
        <end position="14"/>
    </location>
</feature>
<name>A0ABQ0J8I7_9VIBR</name>
<evidence type="ECO:0000256" key="1">
    <source>
        <dbReference type="SAM" id="MobiDB-lite"/>
    </source>
</evidence>
<feature type="region of interest" description="Disordered" evidence="1">
    <location>
        <begin position="1"/>
        <end position="20"/>
    </location>
</feature>
<sequence>MEAWLASHSASSADAPDDMTNIPSRTLLRSQLIDALANPFTLLKELISIP</sequence>
<dbReference type="Proteomes" id="UP000029223">
    <property type="component" value="Unassembled WGS sequence"/>
</dbReference>
<gene>
    <name evidence="2" type="ORF">JCM19239_5854</name>
</gene>
<protein>
    <submittedName>
        <fullName evidence="2">Uncharacterized protein</fullName>
    </submittedName>
</protein>
<dbReference type="EMBL" id="BBMS01000007">
    <property type="protein sequence ID" value="GAL25027.1"/>
    <property type="molecule type" value="Genomic_DNA"/>
</dbReference>
<evidence type="ECO:0000313" key="2">
    <source>
        <dbReference type="EMBL" id="GAL25027.1"/>
    </source>
</evidence>
<comment type="caution">
    <text evidence="2">The sequence shown here is derived from an EMBL/GenBank/DDBJ whole genome shotgun (WGS) entry which is preliminary data.</text>
</comment>
<evidence type="ECO:0000313" key="3">
    <source>
        <dbReference type="Proteomes" id="UP000029223"/>
    </source>
</evidence>